<evidence type="ECO:0000256" key="1">
    <source>
        <dbReference type="ARBA" id="ARBA00004479"/>
    </source>
</evidence>
<keyword evidence="12" id="KW-1015">Disulfide bond</keyword>
<dbReference type="Gene3D" id="2.60.40.1460">
    <property type="entry name" value="Integrin domains. Chain A, domain 2"/>
    <property type="match status" value="1"/>
</dbReference>
<dbReference type="PANTHER" id="PTHR23220:SF21">
    <property type="entry name" value="INTEGRIN ALPHA-11"/>
    <property type="match status" value="1"/>
</dbReference>
<reference evidence="18" key="3">
    <citation type="submission" date="2025-09" db="UniProtKB">
        <authorList>
            <consortium name="Ensembl"/>
        </authorList>
    </citation>
    <scope>IDENTIFICATION</scope>
</reference>
<dbReference type="GO" id="GO:0007160">
    <property type="term" value="P:cell-matrix adhesion"/>
    <property type="evidence" value="ECO:0007669"/>
    <property type="project" value="TreeGrafter"/>
</dbReference>
<evidence type="ECO:0000256" key="4">
    <source>
        <dbReference type="ARBA" id="ARBA00022723"/>
    </source>
</evidence>
<proteinExistence type="inferred from homology"/>
<evidence type="ECO:0000256" key="7">
    <source>
        <dbReference type="ARBA" id="ARBA00022837"/>
    </source>
</evidence>
<comment type="similarity">
    <text evidence="2 16">Belongs to the integrin alpha chain family.</text>
</comment>
<dbReference type="InterPro" id="IPR013649">
    <property type="entry name" value="Integrin_alpha_Ig-like_1"/>
</dbReference>
<evidence type="ECO:0000256" key="11">
    <source>
        <dbReference type="ARBA" id="ARBA00023136"/>
    </source>
</evidence>
<reference evidence="18 19" key="1">
    <citation type="submission" date="2022-01" db="EMBL/GenBank/DDBJ databases">
        <title>A chromosome-scale genome assembly of the false clownfish, Amphiprion ocellaris.</title>
        <authorList>
            <person name="Ryu T."/>
        </authorList>
    </citation>
    <scope>NUCLEOTIDE SEQUENCE [LARGE SCALE GENOMIC DNA]</scope>
</reference>
<dbReference type="SUPFAM" id="SSF53300">
    <property type="entry name" value="vWA-like"/>
    <property type="match status" value="1"/>
</dbReference>
<evidence type="ECO:0000256" key="12">
    <source>
        <dbReference type="ARBA" id="ARBA00023157"/>
    </source>
</evidence>
<dbReference type="GO" id="GO:0098609">
    <property type="term" value="P:cell-cell adhesion"/>
    <property type="evidence" value="ECO:0007669"/>
    <property type="project" value="TreeGrafter"/>
</dbReference>
<dbReference type="FunFam" id="2.130.10.130:FF:000004">
    <property type="entry name" value="Integrin subunit alpha 10"/>
    <property type="match status" value="1"/>
</dbReference>
<dbReference type="GeneTree" id="ENSGT00940000155465"/>
<feature type="repeat" description="FG-GAP" evidence="15">
    <location>
        <begin position="539"/>
        <end position="597"/>
    </location>
</feature>
<evidence type="ECO:0000313" key="19">
    <source>
        <dbReference type="Proteomes" id="UP001501940"/>
    </source>
</evidence>
<evidence type="ECO:0000259" key="17">
    <source>
        <dbReference type="PROSITE" id="PS50234"/>
    </source>
</evidence>
<dbReference type="InterPro" id="IPR002035">
    <property type="entry name" value="VWF_A"/>
</dbReference>
<evidence type="ECO:0000256" key="14">
    <source>
        <dbReference type="ARBA" id="ARBA00023180"/>
    </source>
</evidence>
<evidence type="ECO:0000256" key="6">
    <source>
        <dbReference type="ARBA" id="ARBA00022737"/>
    </source>
</evidence>
<dbReference type="Proteomes" id="UP001501940">
    <property type="component" value="Chromosome 3"/>
</dbReference>
<comment type="subcellular location">
    <subcellularLocation>
        <location evidence="1 16">Membrane</location>
        <topology evidence="1 16">Single-pass type I membrane protein</topology>
    </subcellularLocation>
</comment>
<dbReference type="Gene3D" id="2.130.10.130">
    <property type="entry name" value="Integrin alpha, N-terminal"/>
    <property type="match status" value="1"/>
</dbReference>
<dbReference type="PROSITE" id="PS50234">
    <property type="entry name" value="VWFA"/>
    <property type="match status" value="1"/>
</dbReference>
<dbReference type="CDD" id="cd01469">
    <property type="entry name" value="vWA_integrins_alpha_subunit"/>
    <property type="match status" value="1"/>
</dbReference>
<keyword evidence="14" id="KW-0325">Glycoprotein</keyword>
<evidence type="ECO:0000256" key="3">
    <source>
        <dbReference type="ARBA" id="ARBA00022692"/>
    </source>
</evidence>
<accession>A0AAQ5Z416</accession>
<dbReference type="SUPFAM" id="SSF69318">
    <property type="entry name" value="Integrin alpha N-terminal domain"/>
    <property type="match status" value="1"/>
</dbReference>
<dbReference type="PRINTS" id="PR00453">
    <property type="entry name" value="VWFADOMAIN"/>
</dbReference>
<evidence type="ECO:0000256" key="8">
    <source>
        <dbReference type="ARBA" id="ARBA00022889"/>
    </source>
</evidence>
<keyword evidence="19" id="KW-1185">Reference proteome</keyword>
<keyword evidence="6" id="KW-0677">Repeat</keyword>
<dbReference type="GO" id="GO:0009897">
    <property type="term" value="C:external side of plasma membrane"/>
    <property type="evidence" value="ECO:0007669"/>
    <property type="project" value="TreeGrafter"/>
</dbReference>
<dbReference type="Ensembl" id="ENSAOCT00000052477.1">
    <property type="protein sequence ID" value="ENSAOCP00000059934.1"/>
    <property type="gene ID" value="ENSAOCG00000019246.2"/>
</dbReference>
<keyword evidence="8 16" id="KW-0130">Cell adhesion</keyword>
<feature type="repeat" description="FG-GAP" evidence="15">
    <location>
        <begin position="601"/>
        <end position="661"/>
    </location>
</feature>
<evidence type="ECO:0000256" key="13">
    <source>
        <dbReference type="ARBA" id="ARBA00023170"/>
    </source>
</evidence>
<dbReference type="PRINTS" id="PR01185">
    <property type="entry name" value="INTEGRINA"/>
</dbReference>
<evidence type="ECO:0000256" key="16">
    <source>
        <dbReference type="RuleBase" id="RU003762"/>
    </source>
</evidence>
<keyword evidence="5" id="KW-0732">Signal</keyword>
<dbReference type="SMART" id="SM00327">
    <property type="entry name" value="VWA"/>
    <property type="match status" value="1"/>
</dbReference>
<feature type="repeat" description="FG-GAP" evidence="15">
    <location>
        <begin position="476"/>
        <end position="537"/>
    </location>
</feature>
<organism evidence="18 19">
    <name type="scientific">Amphiprion ocellaris</name>
    <name type="common">Clown anemonefish</name>
    <dbReference type="NCBI Taxonomy" id="80972"/>
    <lineage>
        <taxon>Eukaryota</taxon>
        <taxon>Metazoa</taxon>
        <taxon>Chordata</taxon>
        <taxon>Craniata</taxon>
        <taxon>Vertebrata</taxon>
        <taxon>Euteleostomi</taxon>
        <taxon>Actinopterygii</taxon>
        <taxon>Neopterygii</taxon>
        <taxon>Teleostei</taxon>
        <taxon>Neoteleostei</taxon>
        <taxon>Acanthomorphata</taxon>
        <taxon>Ovalentaria</taxon>
        <taxon>Pomacentridae</taxon>
        <taxon>Amphiprion</taxon>
    </lineage>
</organism>
<evidence type="ECO:0000256" key="5">
    <source>
        <dbReference type="ARBA" id="ARBA00022729"/>
    </source>
</evidence>
<dbReference type="FunFam" id="3.40.50.410:FF:000012">
    <property type="entry name" value="Integrin, alpha 10"/>
    <property type="match status" value="1"/>
</dbReference>
<dbReference type="Pfam" id="PF08441">
    <property type="entry name" value="Integrin_A_Ig_1"/>
    <property type="match status" value="1"/>
</dbReference>
<keyword evidence="7" id="KW-0106">Calcium</keyword>
<evidence type="ECO:0000256" key="9">
    <source>
        <dbReference type="ARBA" id="ARBA00022989"/>
    </source>
</evidence>
<feature type="repeat" description="FG-GAP" evidence="15">
    <location>
        <begin position="36"/>
        <end position="93"/>
    </location>
</feature>
<dbReference type="PANTHER" id="PTHR23220">
    <property type="entry name" value="INTEGRIN ALPHA"/>
    <property type="match status" value="1"/>
</dbReference>
<keyword evidence="10 16" id="KW-0401">Integrin</keyword>
<dbReference type="InterPro" id="IPR013517">
    <property type="entry name" value="FG-GAP"/>
</dbReference>
<dbReference type="GO" id="GO:0005178">
    <property type="term" value="F:integrin binding"/>
    <property type="evidence" value="ECO:0007669"/>
    <property type="project" value="TreeGrafter"/>
</dbReference>
<dbReference type="SUPFAM" id="SSF69179">
    <property type="entry name" value="Integrin domains"/>
    <property type="match status" value="1"/>
</dbReference>
<feature type="domain" description="VWFA" evidence="17">
    <location>
        <begin position="175"/>
        <end position="356"/>
    </location>
</feature>
<evidence type="ECO:0000313" key="18">
    <source>
        <dbReference type="Ensembl" id="ENSAOCP00000059934.1"/>
    </source>
</evidence>
<dbReference type="Pfam" id="PF00092">
    <property type="entry name" value="VWA"/>
    <property type="match status" value="1"/>
</dbReference>
<feature type="transmembrane region" description="Helical" evidence="16">
    <location>
        <begin position="854"/>
        <end position="874"/>
    </location>
</feature>
<keyword evidence="3 16" id="KW-0812">Transmembrane</keyword>
<evidence type="ECO:0000256" key="10">
    <source>
        <dbReference type="ARBA" id="ARBA00023037"/>
    </source>
</evidence>
<dbReference type="SMART" id="SM00191">
    <property type="entry name" value="Int_alpha"/>
    <property type="match status" value="5"/>
</dbReference>
<keyword evidence="9 16" id="KW-1133">Transmembrane helix</keyword>
<reference evidence="18" key="2">
    <citation type="submission" date="2025-08" db="UniProtKB">
        <authorList>
            <consortium name="Ensembl"/>
        </authorList>
    </citation>
    <scope>IDENTIFICATION</scope>
</reference>
<evidence type="ECO:0000256" key="2">
    <source>
        <dbReference type="ARBA" id="ARBA00008054"/>
    </source>
</evidence>
<dbReference type="InterPro" id="IPR032695">
    <property type="entry name" value="Integrin_dom_sf"/>
</dbReference>
<dbReference type="GO" id="GO:0033627">
    <property type="term" value="P:cell adhesion mediated by integrin"/>
    <property type="evidence" value="ECO:0007669"/>
    <property type="project" value="TreeGrafter"/>
</dbReference>
<dbReference type="GO" id="GO:0007229">
    <property type="term" value="P:integrin-mediated signaling pathway"/>
    <property type="evidence" value="ECO:0007669"/>
    <property type="project" value="UniProtKB-KW"/>
</dbReference>
<dbReference type="InterPro" id="IPR028994">
    <property type="entry name" value="Integrin_alpha_N"/>
</dbReference>
<dbReference type="PROSITE" id="PS51470">
    <property type="entry name" value="FG_GAP"/>
    <property type="match status" value="4"/>
</dbReference>
<keyword evidence="4" id="KW-0479">Metal-binding</keyword>
<dbReference type="GO" id="GO:0008305">
    <property type="term" value="C:integrin complex"/>
    <property type="evidence" value="ECO:0007669"/>
    <property type="project" value="InterPro"/>
</dbReference>
<name>A0AAQ5Z416_AMPOC</name>
<dbReference type="InterPro" id="IPR000413">
    <property type="entry name" value="Integrin_alpha"/>
</dbReference>
<evidence type="ECO:0000256" key="15">
    <source>
        <dbReference type="PROSITE-ProRule" id="PRU00803"/>
    </source>
</evidence>
<dbReference type="InterPro" id="IPR013519">
    <property type="entry name" value="Int_alpha_beta-p"/>
</dbReference>
<protein>
    <recommendedName>
        <fullName evidence="17">VWFA domain-containing protein</fullName>
    </recommendedName>
</protein>
<dbReference type="AlphaFoldDB" id="A0AAQ5Z416"/>
<keyword evidence="11 16" id="KW-0472">Membrane</keyword>
<dbReference type="GO" id="GO:0046872">
    <property type="term" value="F:metal ion binding"/>
    <property type="evidence" value="ECO:0007669"/>
    <property type="project" value="UniProtKB-KW"/>
</dbReference>
<dbReference type="InterPro" id="IPR036465">
    <property type="entry name" value="vWFA_dom_sf"/>
</dbReference>
<sequence length="879" mass="97114">MVVRTGSGEESGSRVLNELKFIENFGGGLCFNFDMKNFKVFSGSKEAQFGYTVQQHEAGGRQWLLVGAPFESTGKQQTGDVYRCPLDTRNSANCSRLNLGILSLDNISERKDKMRLGMTLTSNPKDNSFVTCGPLWSHECGSSLYSTGICSRVNRNFRLSHTIAPALQRCETLMDIVIVLDGSNSIYPWYEVQDFIINILHKFYIGPGQTQVGVVQYASTVVHEFSLDEYQTVVDVVEAARNINQRGGEETRTALGINVARSEAFKRGGRPGAHKVMIVITDGESHDSPELVQAVTDSKRANITMYAIAVLGYYNRRGINPEAFLKEIKFIASDPDEKHFFKVTDESALKDIVDALGERIFSLEGHNQGRGYSLQMAQAGFSSHLVKDGVLLGAVGAYDWNGAVLKETKHGKVVPPKSSYQDEFPDVLKNHAAYLGYSVGSLISARGSQLYVAGAPRFNHTGKVIVFTLKNTGNLTILQALLGEQIGSYFGSELLSMDVDSDGHTDCLLVAAPMYYSHGWERGKVYIYSVTPQTSFVLQGVLELSDCCQNSRLGSALAQIPDMNGDGFRELAVGAPLEDDHQGAVYIFYGQDKTTQPQYRQRLSAASFSAGLQYFGQSLHGVLDVNADGLVDLAVGALGAAVIIWSRSVVQIQAKLTFEPQKVNIFNKDCQQGGKEVTCMSLTVCLSLDSKTKIRTDIGRWNKHTNISVSLFDMVSVAAIGKIYALACFISLNPSQLSWVQLNKRIMRERATCSLCIHEKSLDSPVFIVESGRRRMVVFAQLENQGENAYRVPKLAIAVSYQVKVYVGFMSWPPFPTQNQSDIQIECYAEERLASQRNCNITAPFMKSLAKVGVILMEHFLIWNMSLGFIIISFNQFSD</sequence>
<keyword evidence="13 16" id="KW-0675">Receptor</keyword>
<dbReference type="Gene3D" id="3.40.50.410">
    <property type="entry name" value="von Willebrand factor, type A domain"/>
    <property type="match status" value="1"/>
</dbReference>
<dbReference type="Pfam" id="PF01839">
    <property type="entry name" value="FG-GAP"/>
    <property type="match status" value="2"/>
</dbReference>